<dbReference type="GO" id="GO:0016787">
    <property type="term" value="F:hydrolase activity"/>
    <property type="evidence" value="ECO:0007669"/>
    <property type="project" value="UniProtKB-KW"/>
</dbReference>
<dbReference type="EC" id="3.6.1.-" evidence="2"/>
<proteinExistence type="predicted"/>
<organism evidence="2">
    <name type="scientific">uncultured Solirubrobacterales bacterium</name>
    <dbReference type="NCBI Taxonomy" id="768556"/>
    <lineage>
        <taxon>Bacteria</taxon>
        <taxon>Bacillati</taxon>
        <taxon>Actinomycetota</taxon>
        <taxon>Thermoleophilia</taxon>
        <taxon>Solirubrobacterales</taxon>
        <taxon>environmental samples</taxon>
    </lineage>
</organism>
<sequence length="138" mass="15100">GSGLRRGEGRGLRRAPPRRRRRGGRARAPPPLRRLVAAQGQARRRRVLGGCRGARGRGGDGHARRPRRGARARLLPGPQGPLEGRPLLADGGRRGRRLRAQRRGRRGALGGSARRPRAALLRLRPRHPDPRAGADRPV</sequence>
<feature type="region of interest" description="Disordered" evidence="1">
    <location>
        <begin position="1"/>
        <end position="138"/>
    </location>
</feature>
<feature type="compositionally biased region" description="Basic and acidic residues" evidence="1">
    <location>
        <begin position="1"/>
        <end position="11"/>
    </location>
</feature>
<protein>
    <submittedName>
        <fullName evidence="2">Hydrolase MutT1</fullName>
        <ecNumber evidence="2">3.6.1.-</ecNumber>
    </submittedName>
</protein>
<name>A0A6J4SBU7_9ACTN</name>
<reference evidence="2" key="1">
    <citation type="submission" date="2020-02" db="EMBL/GenBank/DDBJ databases">
        <authorList>
            <person name="Meier V. D."/>
        </authorList>
    </citation>
    <scope>NUCLEOTIDE SEQUENCE</scope>
    <source>
        <strain evidence="2">AVDCRST_MAG45</strain>
    </source>
</reference>
<gene>
    <name evidence="2" type="ORF">AVDCRST_MAG45-694</name>
</gene>
<dbReference type="EMBL" id="CADCVU010000062">
    <property type="protein sequence ID" value="CAA9490097.1"/>
    <property type="molecule type" value="Genomic_DNA"/>
</dbReference>
<evidence type="ECO:0000256" key="1">
    <source>
        <dbReference type="SAM" id="MobiDB-lite"/>
    </source>
</evidence>
<dbReference type="AlphaFoldDB" id="A0A6J4SBU7"/>
<keyword evidence="2" id="KW-0378">Hydrolase</keyword>
<feature type="compositionally biased region" description="Basic residues" evidence="1">
    <location>
        <begin position="12"/>
        <end position="25"/>
    </location>
</feature>
<feature type="non-terminal residue" evidence="2">
    <location>
        <position position="1"/>
    </location>
</feature>
<feature type="compositionally biased region" description="Basic residues" evidence="1">
    <location>
        <begin position="94"/>
        <end position="106"/>
    </location>
</feature>
<feature type="non-terminal residue" evidence="2">
    <location>
        <position position="138"/>
    </location>
</feature>
<accession>A0A6J4SBU7</accession>
<feature type="compositionally biased region" description="Basic and acidic residues" evidence="1">
    <location>
        <begin position="126"/>
        <end position="138"/>
    </location>
</feature>
<evidence type="ECO:0000313" key="2">
    <source>
        <dbReference type="EMBL" id="CAA9490097.1"/>
    </source>
</evidence>